<accession>E1YBZ2</accession>
<organism evidence="1">
    <name type="scientific">uncultured Desulfobacterium sp</name>
    <dbReference type="NCBI Taxonomy" id="201089"/>
    <lineage>
        <taxon>Bacteria</taxon>
        <taxon>Pseudomonadati</taxon>
        <taxon>Thermodesulfobacteriota</taxon>
        <taxon>Desulfobacteria</taxon>
        <taxon>Desulfobacterales</taxon>
        <taxon>Desulfobacteriaceae</taxon>
        <taxon>Desulfobacterium</taxon>
        <taxon>environmental samples</taxon>
    </lineage>
</organism>
<evidence type="ECO:0000313" key="1">
    <source>
        <dbReference type="EMBL" id="CBX28086.1"/>
    </source>
</evidence>
<sequence length="84" mass="10298">MGFYERRQIGLGLDMEREVLYAISRIHDSPTRWPTYKYQTRKFVLRCFPFNIFYLDLADYIWVVAIAHCSRKPDYWTERLKDNL</sequence>
<evidence type="ECO:0008006" key="2">
    <source>
        <dbReference type="Google" id="ProtNLM"/>
    </source>
</evidence>
<gene>
    <name evidence="1" type="ORF">N47_G34100</name>
</gene>
<dbReference type="EMBL" id="FR695868">
    <property type="protein sequence ID" value="CBX28086.1"/>
    <property type="molecule type" value="Genomic_DNA"/>
</dbReference>
<name>E1YBZ2_9BACT</name>
<protein>
    <recommendedName>
        <fullName evidence="2">Plasmid stabilization system</fullName>
    </recommendedName>
</protein>
<dbReference type="AlphaFoldDB" id="E1YBZ2"/>
<proteinExistence type="predicted"/>
<reference evidence="1" key="1">
    <citation type="journal article" date="2011" name="Environ. Microbiol.">
        <title>Genomic insights into the metabolic potential of the polycyclic aromatic hydrocarbon degrading sulfate-reducing Deltaproteobacterium N47.</title>
        <authorList>
            <person name="Bergmann F."/>
            <person name="Selesi D."/>
            <person name="Weinmaier T."/>
            <person name="Tischler P."/>
            <person name="Rattei T."/>
            <person name="Meckenstock R.U."/>
        </authorList>
    </citation>
    <scope>NUCLEOTIDE SEQUENCE</scope>
</reference>